<gene>
    <name evidence="1" type="ordered locus">Desor_2322</name>
</gene>
<dbReference type="HOGENOM" id="CLU_221484_0_0_9"/>
<dbReference type="Proteomes" id="UP000006346">
    <property type="component" value="Chromosome"/>
</dbReference>
<name>G7WDE5_DESOD</name>
<dbReference type="AlphaFoldDB" id="G7WDE5"/>
<evidence type="ECO:0000313" key="1">
    <source>
        <dbReference type="EMBL" id="AET67914.1"/>
    </source>
</evidence>
<organism evidence="1 2">
    <name type="scientific">Desulfosporosinus orientis (strain ATCC 19365 / DSM 765 / NCIMB 8382 / VKM B-1628 / Singapore I)</name>
    <name type="common">Desulfotomaculum orientis</name>
    <dbReference type="NCBI Taxonomy" id="768706"/>
    <lineage>
        <taxon>Bacteria</taxon>
        <taxon>Bacillati</taxon>
        <taxon>Bacillota</taxon>
        <taxon>Clostridia</taxon>
        <taxon>Eubacteriales</taxon>
        <taxon>Desulfitobacteriaceae</taxon>
        <taxon>Desulfosporosinus</taxon>
    </lineage>
</organism>
<sequence length="29" mass="3337">MEFKVEDKARDIILKNGGNLIVKKELAYT</sequence>
<protein>
    <submittedName>
        <fullName evidence="1">Uncharacterized protein</fullName>
    </submittedName>
</protein>
<reference evidence="2" key="1">
    <citation type="submission" date="2011-11" db="EMBL/GenBank/DDBJ databases">
        <title>Complete sequence of Desulfosporosinus orientis DSM 765.</title>
        <authorList>
            <person name="Lucas S."/>
            <person name="Han J."/>
            <person name="Lapidus A."/>
            <person name="Cheng J.-F."/>
            <person name="Goodwin L."/>
            <person name="Pitluck S."/>
            <person name="Peters L."/>
            <person name="Ovchinnikova G."/>
            <person name="Teshima H."/>
            <person name="Detter J.C."/>
            <person name="Han C."/>
            <person name="Tapia R."/>
            <person name="Land M."/>
            <person name="Hauser L."/>
            <person name="Kyrpides N."/>
            <person name="Ivanova N."/>
            <person name="Pagani I."/>
            <person name="Pester M."/>
            <person name="Spring S."/>
            <person name="Ollivier B."/>
            <person name="Rattei T."/>
            <person name="Klenk H.-P."/>
            <person name="Wagner M."/>
            <person name="Loy A."/>
            <person name="Woyke T."/>
        </authorList>
    </citation>
    <scope>NUCLEOTIDE SEQUENCE [LARGE SCALE GENOMIC DNA]</scope>
    <source>
        <strain evidence="2">ATCC 19365 / DSM 765 / NCIMB 8382 / VKM B-1628</strain>
    </source>
</reference>
<reference evidence="1 2" key="2">
    <citation type="journal article" date="2012" name="J. Bacteriol.">
        <title>Complete genome sequences of Desulfosporosinus orientis DSM765T, Desulfosporosinus youngiae DSM17734T, Desulfosporosinus meridiei DSM13257T, and Desulfosporosinus acidiphilus DSM22704T.</title>
        <authorList>
            <person name="Pester M."/>
            <person name="Brambilla E."/>
            <person name="Alazard D."/>
            <person name="Rattei T."/>
            <person name="Weinmaier T."/>
            <person name="Han J."/>
            <person name="Lucas S."/>
            <person name="Lapidus A."/>
            <person name="Cheng J.F."/>
            <person name="Goodwin L."/>
            <person name="Pitluck S."/>
            <person name="Peters L."/>
            <person name="Ovchinnikova G."/>
            <person name="Teshima H."/>
            <person name="Detter J.C."/>
            <person name="Han C.S."/>
            <person name="Tapia R."/>
            <person name="Land M.L."/>
            <person name="Hauser L."/>
            <person name="Kyrpides N.C."/>
            <person name="Ivanova N.N."/>
            <person name="Pagani I."/>
            <person name="Huntmann M."/>
            <person name="Wei C.L."/>
            <person name="Davenport K.W."/>
            <person name="Daligault H."/>
            <person name="Chain P.S."/>
            <person name="Chen A."/>
            <person name="Mavromatis K."/>
            <person name="Markowitz V."/>
            <person name="Szeto E."/>
            <person name="Mikhailova N."/>
            <person name="Pati A."/>
            <person name="Wagner M."/>
            <person name="Woyke T."/>
            <person name="Ollivier B."/>
            <person name="Klenk H.P."/>
            <person name="Spring S."/>
            <person name="Loy A."/>
        </authorList>
    </citation>
    <scope>NUCLEOTIDE SEQUENCE [LARGE SCALE GENOMIC DNA]</scope>
    <source>
        <strain evidence="2">ATCC 19365 / DSM 765 / NCIMB 8382 / VKM B-1628</strain>
    </source>
</reference>
<evidence type="ECO:0000313" key="2">
    <source>
        <dbReference type="Proteomes" id="UP000006346"/>
    </source>
</evidence>
<proteinExistence type="predicted"/>
<dbReference type="EMBL" id="CP003108">
    <property type="protein sequence ID" value="AET67914.1"/>
    <property type="molecule type" value="Genomic_DNA"/>
</dbReference>
<accession>G7WDE5</accession>
<keyword evidence="2" id="KW-1185">Reference proteome</keyword>
<dbReference type="KEGG" id="dor:Desor_2322"/>